<evidence type="ECO:0000313" key="2">
    <source>
        <dbReference type="Proteomes" id="UP001549921"/>
    </source>
</evidence>
<sequence>MINWHLPIYLVVLSSSKERWKALDRAGGHHHCIASIVADYVNGTHPYPWKVRFYPKKSVFQKSDLIDNGCIVFLKQCPHAYKQNVVCARHYDGKYKTFNNYCEMEYENCNSWRQWSMVKRTRC</sequence>
<dbReference type="Proteomes" id="UP001549921">
    <property type="component" value="Unassembled WGS sequence"/>
</dbReference>
<evidence type="ECO:0008006" key="3">
    <source>
        <dbReference type="Google" id="ProtNLM"/>
    </source>
</evidence>
<comment type="caution">
    <text evidence="1">The sequence shown here is derived from an EMBL/GenBank/DDBJ whole genome shotgun (WGS) entry which is preliminary data.</text>
</comment>
<accession>A0ABD0SB58</accession>
<dbReference type="Gene3D" id="3.30.60.30">
    <property type="match status" value="1"/>
</dbReference>
<name>A0ABD0SB58_LOXSC</name>
<dbReference type="AlphaFoldDB" id="A0ABD0SB58"/>
<organism evidence="1 2">
    <name type="scientific">Loxostege sticticalis</name>
    <name type="common">Beet webworm moth</name>
    <dbReference type="NCBI Taxonomy" id="481309"/>
    <lineage>
        <taxon>Eukaryota</taxon>
        <taxon>Metazoa</taxon>
        <taxon>Ecdysozoa</taxon>
        <taxon>Arthropoda</taxon>
        <taxon>Hexapoda</taxon>
        <taxon>Insecta</taxon>
        <taxon>Pterygota</taxon>
        <taxon>Neoptera</taxon>
        <taxon>Endopterygota</taxon>
        <taxon>Lepidoptera</taxon>
        <taxon>Glossata</taxon>
        <taxon>Ditrysia</taxon>
        <taxon>Pyraloidea</taxon>
        <taxon>Crambidae</taxon>
        <taxon>Pyraustinae</taxon>
        <taxon>Loxostege</taxon>
    </lineage>
</organism>
<protein>
    <recommendedName>
        <fullName evidence="3">Kazal-like domain-containing protein</fullName>
    </recommendedName>
</protein>
<dbReference type="EMBL" id="JBEDNZ010000024">
    <property type="protein sequence ID" value="KAL0811295.1"/>
    <property type="molecule type" value="Genomic_DNA"/>
</dbReference>
<evidence type="ECO:0000313" key="1">
    <source>
        <dbReference type="EMBL" id="KAL0811295.1"/>
    </source>
</evidence>
<proteinExistence type="predicted"/>
<gene>
    <name evidence="1" type="ORF">ABMA28_009709</name>
</gene>
<reference evidence="1 2" key="1">
    <citation type="submission" date="2024-06" db="EMBL/GenBank/DDBJ databases">
        <title>A chromosome-level genome assembly of beet webworm, Loxostege sticticalis.</title>
        <authorList>
            <person name="Zhang Y."/>
        </authorList>
    </citation>
    <scope>NUCLEOTIDE SEQUENCE [LARGE SCALE GENOMIC DNA]</scope>
    <source>
        <strain evidence="1">AQ028</strain>
        <tissue evidence="1">Male pupae</tissue>
    </source>
</reference>